<feature type="compositionally biased region" description="Low complexity" evidence="1">
    <location>
        <begin position="228"/>
        <end position="238"/>
    </location>
</feature>
<feature type="region of interest" description="Disordered" evidence="1">
    <location>
        <begin position="113"/>
        <end position="176"/>
    </location>
</feature>
<reference evidence="2 3" key="1">
    <citation type="journal article" name="Sci. Rep.">
        <title>Genome-scale phylogenetic analyses confirm Olpidium as the closest living zoosporic fungus to the non-flagellated, terrestrial fungi.</title>
        <authorList>
            <person name="Chang Y."/>
            <person name="Rochon D."/>
            <person name="Sekimoto S."/>
            <person name="Wang Y."/>
            <person name="Chovatia M."/>
            <person name="Sandor L."/>
            <person name="Salamov A."/>
            <person name="Grigoriev I.V."/>
            <person name="Stajich J.E."/>
            <person name="Spatafora J.W."/>
        </authorList>
    </citation>
    <scope>NUCLEOTIDE SEQUENCE [LARGE SCALE GENOMIC DNA]</scope>
    <source>
        <strain evidence="2">S191</strain>
    </source>
</reference>
<name>A0A8H8DEZ8_9FUNG</name>
<gene>
    <name evidence="2" type="ORF">BJ554DRAFT_4786</name>
</gene>
<evidence type="ECO:0000313" key="2">
    <source>
        <dbReference type="EMBL" id="KAG5455706.1"/>
    </source>
</evidence>
<dbReference type="AlphaFoldDB" id="A0A8H8DEZ8"/>
<feature type="compositionally biased region" description="Polar residues" evidence="1">
    <location>
        <begin position="478"/>
        <end position="493"/>
    </location>
</feature>
<feature type="region of interest" description="Disordered" evidence="1">
    <location>
        <begin position="203"/>
        <end position="327"/>
    </location>
</feature>
<evidence type="ECO:0000256" key="1">
    <source>
        <dbReference type="SAM" id="MobiDB-lite"/>
    </source>
</evidence>
<dbReference type="Proteomes" id="UP000673691">
    <property type="component" value="Unassembled WGS sequence"/>
</dbReference>
<comment type="caution">
    <text evidence="2">The sequence shown here is derived from an EMBL/GenBank/DDBJ whole genome shotgun (WGS) entry which is preliminary data.</text>
</comment>
<proteinExistence type="predicted"/>
<dbReference type="EMBL" id="JAEFCI010012921">
    <property type="protein sequence ID" value="KAG5455706.1"/>
    <property type="molecule type" value="Genomic_DNA"/>
</dbReference>
<feature type="non-terminal residue" evidence="2">
    <location>
        <position position="538"/>
    </location>
</feature>
<feature type="compositionally biased region" description="Polar residues" evidence="1">
    <location>
        <begin position="116"/>
        <end position="130"/>
    </location>
</feature>
<keyword evidence="3" id="KW-1185">Reference proteome</keyword>
<feature type="compositionally biased region" description="Basic and acidic residues" evidence="1">
    <location>
        <begin position="253"/>
        <end position="274"/>
    </location>
</feature>
<feature type="compositionally biased region" description="Basic and acidic residues" evidence="1">
    <location>
        <begin position="500"/>
        <end position="517"/>
    </location>
</feature>
<feature type="compositionally biased region" description="Polar residues" evidence="1">
    <location>
        <begin position="458"/>
        <end position="470"/>
    </location>
</feature>
<feature type="compositionally biased region" description="Basic and acidic residues" evidence="1">
    <location>
        <begin position="432"/>
        <end position="446"/>
    </location>
</feature>
<accession>A0A8H8DEZ8</accession>
<protein>
    <submittedName>
        <fullName evidence="2">Uncharacterized protein</fullName>
    </submittedName>
</protein>
<sequence>MATSLPALAAAAAGTASCRRPSAFAGSPAPGPQQAAASSSPAAHLLADVCERTARGVAYRFEFDEWGNFLCAATVTAPGAAAQAGAKQRRCEYGFSPFSAVEAKERAARNALESLRSGSKTPESAYSSANWPLPPKVSGLPASPPPSPAGGTHPSAPPQPAPLPQGQPVFSDLGIPATPLRYHTGVSPSGTASVAALAPDVTPTGIPAHSAPPSARQAAFDPPPSGSPGPAAAENPAARSDRRSKQGSGQPENEVKRAEAGDRADRSVRAREQNDLDTVDQIGIWNSGRLLPESEEGGLYSPSSAGNGVERSDSLFVLDGAGDPSIADTTRTIYDLTESEVPPTEAEAREIWEVGDTVDWDFAAKADSRTRLLLPGAGNSPIPGLIHSEGNAPPPTTKFIPVSTPVPGPTVGGPKRSAKKRKSAVDFAGDPTRYEAAYRRGAERRSAQPSGKDAFLSSRANGHSLPSYSWDTVAAGSSPRTGSTPQLYANASLNPPRKFSRPEPQPERANVDHREVHYPPVAQPMIDVRRLQSRSESA</sequence>
<organism evidence="2 3">
    <name type="scientific">Olpidium bornovanus</name>
    <dbReference type="NCBI Taxonomy" id="278681"/>
    <lineage>
        <taxon>Eukaryota</taxon>
        <taxon>Fungi</taxon>
        <taxon>Fungi incertae sedis</taxon>
        <taxon>Olpidiomycota</taxon>
        <taxon>Olpidiomycotina</taxon>
        <taxon>Olpidiomycetes</taxon>
        <taxon>Olpidiales</taxon>
        <taxon>Olpidiaceae</taxon>
        <taxon>Olpidium</taxon>
    </lineage>
</organism>
<evidence type="ECO:0000313" key="3">
    <source>
        <dbReference type="Proteomes" id="UP000673691"/>
    </source>
</evidence>
<feature type="compositionally biased region" description="Pro residues" evidence="1">
    <location>
        <begin position="155"/>
        <end position="165"/>
    </location>
</feature>
<feature type="region of interest" description="Disordered" evidence="1">
    <location>
        <begin position="375"/>
        <end position="538"/>
    </location>
</feature>